<dbReference type="Proteomes" id="UP001595824">
    <property type="component" value="Unassembled WGS sequence"/>
</dbReference>
<dbReference type="SUPFAM" id="SSF64288">
    <property type="entry name" value="Chorismate lyase-like"/>
    <property type="match status" value="1"/>
</dbReference>
<evidence type="ECO:0000313" key="2">
    <source>
        <dbReference type="EMBL" id="MFC4328586.1"/>
    </source>
</evidence>
<proteinExistence type="predicted"/>
<feature type="region of interest" description="Disordered" evidence="1">
    <location>
        <begin position="191"/>
        <end position="217"/>
    </location>
</feature>
<evidence type="ECO:0008006" key="4">
    <source>
        <dbReference type="Google" id="ProtNLM"/>
    </source>
</evidence>
<sequence length="217" mass="23092">MLAPATARSPPSPSAHRRHSPFTADGTAALTPEAFAAPRTRLLMARTGTTARLLRELLGAPLRVRVLRRSPGASGLPGPDARAPRRLRASERVAVRRSLLLPPGGTTVSAGRVLGAVGRRPWTGRAPGEHPENTREPLGAALAPTRRPRVPPGCGLARRDADDGGRPAAVRHCLILDRDRRTPALCIQERFHPALSDPTTLPRPAGSRSGRSVADRP</sequence>
<dbReference type="RefSeq" id="WP_381738852.1">
    <property type="nucleotide sequence ID" value="NZ_JBHSDP010000013.1"/>
</dbReference>
<dbReference type="Gene3D" id="3.40.1410.10">
    <property type="entry name" value="Chorismate lyase-like"/>
    <property type="match status" value="1"/>
</dbReference>
<dbReference type="InterPro" id="IPR028978">
    <property type="entry name" value="Chorismate_lyase_/UTRA_dom_sf"/>
</dbReference>
<evidence type="ECO:0000256" key="1">
    <source>
        <dbReference type="SAM" id="MobiDB-lite"/>
    </source>
</evidence>
<comment type="caution">
    <text evidence="2">The sequence shown here is derived from an EMBL/GenBank/DDBJ whole genome shotgun (WGS) entry which is preliminary data.</text>
</comment>
<keyword evidence="3" id="KW-1185">Reference proteome</keyword>
<feature type="region of interest" description="Disordered" evidence="1">
    <location>
        <begin position="1"/>
        <end position="27"/>
    </location>
</feature>
<organism evidence="2 3">
    <name type="scientific">Streptomyces andamanensis</name>
    <dbReference type="NCBI Taxonomy" id="1565035"/>
    <lineage>
        <taxon>Bacteria</taxon>
        <taxon>Bacillati</taxon>
        <taxon>Actinomycetota</taxon>
        <taxon>Actinomycetes</taxon>
        <taxon>Kitasatosporales</taxon>
        <taxon>Streptomycetaceae</taxon>
        <taxon>Streptomyces</taxon>
    </lineage>
</organism>
<accession>A0ABV8TD64</accession>
<feature type="region of interest" description="Disordered" evidence="1">
    <location>
        <begin position="119"/>
        <end position="152"/>
    </location>
</feature>
<evidence type="ECO:0000313" key="3">
    <source>
        <dbReference type="Proteomes" id="UP001595824"/>
    </source>
</evidence>
<gene>
    <name evidence="2" type="ORF">ACFPC0_12205</name>
</gene>
<reference evidence="3" key="1">
    <citation type="journal article" date="2019" name="Int. J. Syst. Evol. Microbiol.">
        <title>The Global Catalogue of Microorganisms (GCM) 10K type strain sequencing project: providing services to taxonomists for standard genome sequencing and annotation.</title>
        <authorList>
            <consortium name="The Broad Institute Genomics Platform"/>
            <consortium name="The Broad Institute Genome Sequencing Center for Infectious Disease"/>
            <person name="Wu L."/>
            <person name="Ma J."/>
        </authorList>
    </citation>
    <scope>NUCLEOTIDE SEQUENCE [LARGE SCALE GENOMIC DNA]</scope>
    <source>
        <strain evidence="3">PCU 347</strain>
    </source>
</reference>
<name>A0ABV8TD64_9ACTN</name>
<protein>
    <recommendedName>
        <fullName evidence="4">Chorismate lyase</fullName>
    </recommendedName>
</protein>
<dbReference type="EMBL" id="JBHSDP010000013">
    <property type="protein sequence ID" value="MFC4328586.1"/>
    <property type="molecule type" value="Genomic_DNA"/>
</dbReference>